<protein>
    <submittedName>
        <fullName evidence="9">Uric acid-xanthine permease</fullName>
    </submittedName>
</protein>
<feature type="transmembrane region" description="Helical" evidence="8">
    <location>
        <begin position="338"/>
        <end position="355"/>
    </location>
</feature>
<dbReference type="NCBIfam" id="TIGR00801">
    <property type="entry name" value="ncs2"/>
    <property type="match status" value="1"/>
</dbReference>
<feature type="transmembrane region" description="Helical" evidence="8">
    <location>
        <begin position="452"/>
        <end position="472"/>
    </location>
</feature>
<dbReference type="Pfam" id="PF00860">
    <property type="entry name" value="Xan_ur_permease"/>
    <property type="match status" value="1"/>
</dbReference>
<keyword evidence="10" id="KW-1185">Reference proteome</keyword>
<evidence type="ECO:0000256" key="1">
    <source>
        <dbReference type="ARBA" id="ARBA00004141"/>
    </source>
</evidence>
<feature type="transmembrane region" description="Helical" evidence="8">
    <location>
        <begin position="484"/>
        <end position="503"/>
    </location>
</feature>
<dbReference type="InterPro" id="IPR006042">
    <property type="entry name" value="Xan_ur_permease"/>
</dbReference>
<keyword evidence="5 8" id="KW-1133">Transmembrane helix</keyword>
<feature type="transmembrane region" description="Helical" evidence="8">
    <location>
        <begin position="146"/>
        <end position="172"/>
    </location>
</feature>
<keyword evidence="4 8" id="KW-0812">Transmembrane</keyword>
<dbReference type="GO" id="GO:0042907">
    <property type="term" value="F:xanthine transmembrane transporter activity"/>
    <property type="evidence" value="ECO:0007669"/>
    <property type="project" value="TreeGrafter"/>
</dbReference>
<feature type="transmembrane region" description="Helical" evidence="8">
    <location>
        <begin position="268"/>
        <end position="287"/>
    </location>
</feature>
<dbReference type="InterPro" id="IPR006043">
    <property type="entry name" value="NCS2"/>
</dbReference>
<gene>
    <name evidence="9" type="ORF">B9G98_03326</name>
</gene>
<sequence>MNDMETNSSDSLPAPATSLTKTWKEKAHDKYRATVKQFTTRDGLIGGMDYSYLFTPSVPFIHKTSNPPRFFALNEKVPILLACLLGLQHALAMMGGLVASALLFSTMANLNVHDTQYLVSASLISAGILSFVQIKSFKIPYTSYRIGSGTLSVLGTAFSTISVFGTTLPIMYKTGFCPVAEDGTHLPCPEAYGAFLGTSALCALFLLLLSFTPKKYILKIFPRIVNGPVVLLVGCSLIQSGMEDWAGGSGCVTAAMCPSASAPKPHPWGSGQFIGLGFSVFVTIVICEKWGPPMFKSCSIVIGLLIGCVIAAGCGYFSHEQIDASPSGQFLWVRTFKLQLYGPIVLPLLAVYVVITMETIGDITATCDVSRLAVEGPEFDSRIQGGLFATALACIAANLMTLMPQTSFTQNNGVIAMTQCAARVTGYFACMWLILMGVIGKFSAAIVAIPKAVIGGMTTFLFTSVALSGLSLIAGCKFTRRDRLVLTISLMWGFGSLLVPNWFSRVFTYKGDNTGLRGFLNAINIVMETPYAIGGISGVIANLVFPQSEDDLEYTERTQVLGQIEEFEGSEQPSDGDTVAHKSDI</sequence>
<dbReference type="EMBL" id="NDIQ01000022">
    <property type="protein sequence ID" value="PRT55706.1"/>
    <property type="molecule type" value="Genomic_DNA"/>
</dbReference>
<feature type="transmembrane region" description="Helical" evidence="8">
    <location>
        <begin position="192"/>
        <end position="212"/>
    </location>
</feature>
<feature type="region of interest" description="Disordered" evidence="7">
    <location>
        <begin position="566"/>
        <end position="585"/>
    </location>
</feature>
<dbReference type="RefSeq" id="XP_024665651.1">
    <property type="nucleotide sequence ID" value="XM_024809883.1"/>
</dbReference>
<evidence type="ECO:0000313" key="9">
    <source>
        <dbReference type="EMBL" id="PRT55706.1"/>
    </source>
</evidence>
<comment type="subcellular location">
    <subcellularLocation>
        <location evidence="1">Membrane</location>
        <topology evidence="1">Multi-pass membrane protein</topology>
    </subcellularLocation>
</comment>
<feature type="transmembrane region" description="Helical" evidence="8">
    <location>
        <begin position="523"/>
        <end position="545"/>
    </location>
</feature>
<feature type="transmembrane region" description="Helical" evidence="8">
    <location>
        <begin position="79"/>
        <end position="104"/>
    </location>
</feature>
<reference evidence="9 10" key="1">
    <citation type="submission" date="2017-04" db="EMBL/GenBank/DDBJ databases">
        <title>Genome sequencing of [Candida] sorbophila.</title>
        <authorList>
            <person name="Ahn J.O."/>
        </authorList>
    </citation>
    <scope>NUCLEOTIDE SEQUENCE [LARGE SCALE GENOMIC DNA]</scope>
    <source>
        <strain evidence="9 10">DS02</strain>
    </source>
</reference>
<dbReference type="GO" id="GO:0000324">
    <property type="term" value="C:fungal-type vacuole"/>
    <property type="evidence" value="ECO:0007669"/>
    <property type="project" value="TreeGrafter"/>
</dbReference>
<dbReference type="Proteomes" id="UP000238350">
    <property type="component" value="Unassembled WGS sequence"/>
</dbReference>
<keyword evidence="3" id="KW-0813">Transport</keyword>
<dbReference type="PANTHER" id="PTHR42810:SF2">
    <property type="entry name" value="PURINE PERMEASE C1399.01C-RELATED"/>
    <property type="match status" value="1"/>
</dbReference>
<evidence type="ECO:0000313" key="10">
    <source>
        <dbReference type="Proteomes" id="UP000238350"/>
    </source>
</evidence>
<evidence type="ECO:0000256" key="2">
    <source>
        <dbReference type="ARBA" id="ARBA00008821"/>
    </source>
</evidence>
<comment type="caution">
    <text evidence="9">The sequence shown here is derived from an EMBL/GenBank/DDBJ whole genome shotgun (WGS) entry which is preliminary data.</text>
</comment>
<accession>A0A2T0FL38</accession>
<feature type="transmembrane region" description="Helical" evidence="8">
    <location>
        <begin position="224"/>
        <end position="242"/>
    </location>
</feature>
<dbReference type="OrthoDB" id="1641903at2759"/>
<dbReference type="AlphaFoldDB" id="A0A2T0FL38"/>
<evidence type="ECO:0000256" key="8">
    <source>
        <dbReference type="SAM" id="Phobius"/>
    </source>
</evidence>
<evidence type="ECO:0000256" key="6">
    <source>
        <dbReference type="ARBA" id="ARBA00023136"/>
    </source>
</evidence>
<feature type="transmembrane region" description="Helical" evidence="8">
    <location>
        <begin position="116"/>
        <end position="134"/>
    </location>
</feature>
<evidence type="ECO:0000256" key="7">
    <source>
        <dbReference type="SAM" id="MobiDB-lite"/>
    </source>
</evidence>
<dbReference type="PANTHER" id="PTHR42810">
    <property type="entry name" value="PURINE PERMEASE C1399.01C-RELATED"/>
    <property type="match status" value="1"/>
</dbReference>
<dbReference type="GeneID" id="36517074"/>
<organism evidence="9 10">
    <name type="scientific">Wickerhamiella sorbophila</name>
    <dbReference type="NCBI Taxonomy" id="45607"/>
    <lineage>
        <taxon>Eukaryota</taxon>
        <taxon>Fungi</taxon>
        <taxon>Dikarya</taxon>
        <taxon>Ascomycota</taxon>
        <taxon>Saccharomycotina</taxon>
        <taxon>Dipodascomycetes</taxon>
        <taxon>Dipodascales</taxon>
        <taxon>Trichomonascaceae</taxon>
        <taxon>Wickerhamiella</taxon>
    </lineage>
</organism>
<feature type="transmembrane region" description="Helical" evidence="8">
    <location>
        <begin position="299"/>
        <end position="318"/>
    </location>
</feature>
<evidence type="ECO:0000256" key="3">
    <source>
        <dbReference type="ARBA" id="ARBA00022448"/>
    </source>
</evidence>
<name>A0A2T0FL38_9ASCO</name>
<keyword evidence="6 8" id="KW-0472">Membrane</keyword>
<proteinExistence type="inferred from homology"/>
<comment type="similarity">
    <text evidence="2">Belongs to the nucleobase:cation symporter-2 (NCS2) (TC 2.A.40) family.</text>
</comment>
<feature type="transmembrane region" description="Helical" evidence="8">
    <location>
        <begin position="424"/>
        <end position="446"/>
    </location>
</feature>
<dbReference type="STRING" id="45607.A0A2T0FL38"/>
<evidence type="ECO:0000256" key="5">
    <source>
        <dbReference type="ARBA" id="ARBA00022989"/>
    </source>
</evidence>
<evidence type="ECO:0000256" key="4">
    <source>
        <dbReference type="ARBA" id="ARBA00022692"/>
    </source>
</evidence>
<dbReference type="GO" id="GO:0005886">
    <property type="term" value="C:plasma membrane"/>
    <property type="evidence" value="ECO:0007669"/>
    <property type="project" value="TreeGrafter"/>
</dbReference>